<protein>
    <submittedName>
        <fullName evidence="1">Uncharacterized protein</fullName>
    </submittedName>
</protein>
<dbReference type="Proteomes" id="UP000594464">
    <property type="component" value="Chromosome"/>
</dbReference>
<sequence length="274" mass="32603">MKPDNLRRKFYKNFCKLDCAVVMWQPHQFGAVTNFGIPYTKVDIHSKHFDRFHELKDYLLDLFPDSHEIDLNDFNISRIELHSDIESLPLDIVLARLWVIGYRRESVSFYKGKTIYIGTDPKIRIFNKNSQLLRKLGKTGKLTENELQLMNGKPITRFSIEIGQLKMNLNQLVNDPKQLASYFDRFKFYNFEDDESINRVGGFQILMSKIRREHRKSFDQFKDRELERLIQRNFKSSIRAWFKKEAIEKPISIKAKLIQEAKRFNRILSTGMIE</sequence>
<accession>A0A7T0C1F1</accession>
<gene>
    <name evidence="1" type="ORF">G3M78_04765</name>
</gene>
<evidence type="ECO:0000313" key="2">
    <source>
        <dbReference type="Proteomes" id="UP000594464"/>
    </source>
</evidence>
<dbReference type="AlphaFoldDB" id="A0A7T0C1F1"/>
<organism evidence="1 2">
    <name type="scientific">Candidatus Nitrohelix vancouverensis</name>
    <dbReference type="NCBI Taxonomy" id="2705534"/>
    <lineage>
        <taxon>Bacteria</taxon>
        <taxon>Pseudomonadati</taxon>
        <taxon>Nitrospinota/Tectimicrobiota group</taxon>
        <taxon>Nitrospinota</taxon>
        <taxon>Nitrospinia</taxon>
        <taxon>Nitrospinales</taxon>
        <taxon>Nitrospinaceae</taxon>
        <taxon>Candidatus Nitrohelix</taxon>
    </lineage>
</organism>
<reference evidence="2" key="1">
    <citation type="submission" date="2020-02" db="EMBL/GenBank/DDBJ databases">
        <title>Genomic and physiological characterization of two novel Nitrospinaceae genera.</title>
        <authorList>
            <person name="Mueller A.J."/>
            <person name="Jung M.-Y."/>
            <person name="Strachan C.R."/>
            <person name="Herbold C.W."/>
            <person name="Kirkegaard R.H."/>
            <person name="Daims H."/>
        </authorList>
    </citation>
    <scope>NUCLEOTIDE SEQUENCE [LARGE SCALE GENOMIC DNA]</scope>
</reference>
<name>A0A7T0C1F1_9BACT</name>
<evidence type="ECO:0000313" key="1">
    <source>
        <dbReference type="EMBL" id="QPJ64738.1"/>
    </source>
</evidence>
<proteinExistence type="predicted"/>
<dbReference type="KEGG" id="nva:G3M78_04765"/>
<dbReference type="EMBL" id="CP048620">
    <property type="protein sequence ID" value="QPJ64738.1"/>
    <property type="molecule type" value="Genomic_DNA"/>
</dbReference>